<evidence type="ECO:0000259" key="2">
    <source>
        <dbReference type="Pfam" id="PF25842"/>
    </source>
</evidence>
<protein>
    <submittedName>
        <fullName evidence="3">Protease</fullName>
    </submittedName>
</protein>
<keyword evidence="3" id="KW-0378">Hydrolase</keyword>
<evidence type="ECO:0000313" key="3">
    <source>
        <dbReference type="EMBL" id="OPA80452.1"/>
    </source>
</evidence>
<name>A0A1T2XKU7_9BACL</name>
<organism evidence="3 4">
    <name type="scientific">Paenibacillus selenitireducens</name>
    <dbReference type="NCBI Taxonomy" id="1324314"/>
    <lineage>
        <taxon>Bacteria</taxon>
        <taxon>Bacillati</taxon>
        <taxon>Bacillota</taxon>
        <taxon>Bacilli</taxon>
        <taxon>Bacillales</taxon>
        <taxon>Paenibacillaceae</taxon>
        <taxon>Paenibacillus</taxon>
    </lineage>
</organism>
<dbReference type="OrthoDB" id="1683445at2"/>
<gene>
    <name evidence="3" type="ORF">BVG16_06900</name>
</gene>
<dbReference type="GO" id="GO:0008233">
    <property type="term" value="F:peptidase activity"/>
    <property type="evidence" value="ECO:0007669"/>
    <property type="project" value="UniProtKB-KW"/>
</dbReference>
<dbReference type="GO" id="GO:0006508">
    <property type="term" value="P:proteolysis"/>
    <property type="evidence" value="ECO:0007669"/>
    <property type="project" value="UniProtKB-KW"/>
</dbReference>
<feature type="transmembrane region" description="Helical" evidence="1">
    <location>
        <begin position="42"/>
        <end position="62"/>
    </location>
</feature>
<accession>A0A1T2XKU7</accession>
<evidence type="ECO:0000256" key="1">
    <source>
        <dbReference type="SAM" id="Phobius"/>
    </source>
</evidence>
<feature type="transmembrane region" description="Helical" evidence="1">
    <location>
        <begin position="69"/>
        <end position="92"/>
    </location>
</feature>
<dbReference type="RefSeq" id="WP_078497801.1">
    <property type="nucleotide sequence ID" value="NZ_MSZX01000002.1"/>
</dbReference>
<dbReference type="Pfam" id="PF25842">
    <property type="entry name" value="NfeD_TM"/>
    <property type="match status" value="1"/>
</dbReference>
<dbReference type="Gene3D" id="2.40.50.140">
    <property type="entry name" value="Nucleic acid-binding proteins"/>
    <property type="match status" value="1"/>
</dbReference>
<evidence type="ECO:0000313" key="4">
    <source>
        <dbReference type="Proteomes" id="UP000190188"/>
    </source>
</evidence>
<keyword evidence="1" id="KW-0472">Membrane</keyword>
<dbReference type="STRING" id="1324314.BVG16_06900"/>
<reference evidence="3 4" key="1">
    <citation type="submission" date="2017-01" db="EMBL/GenBank/DDBJ databases">
        <title>Genome analysis of Paenibacillus selenitrireducens ES3-24.</title>
        <authorList>
            <person name="Xu D."/>
            <person name="Yao R."/>
            <person name="Zheng S."/>
        </authorList>
    </citation>
    <scope>NUCLEOTIDE SEQUENCE [LARGE SCALE GENOMIC DNA]</scope>
    <source>
        <strain evidence="3 4">ES3-24</strain>
    </source>
</reference>
<dbReference type="AlphaFoldDB" id="A0A1T2XKU7"/>
<dbReference type="InterPro" id="IPR012340">
    <property type="entry name" value="NA-bd_OB-fold"/>
</dbReference>
<dbReference type="EMBL" id="MSZX01000002">
    <property type="protein sequence ID" value="OPA80452.1"/>
    <property type="molecule type" value="Genomic_DNA"/>
</dbReference>
<dbReference type="InterPro" id="IPR058653">
    <property type="entry name" value="NfeD2_TM"/>
</dbReference>
<comment type="caution">
    <text evidence="3">The sequence shown here is derived from an EMBL/GenBank/DDBJ whole genome shotgun (WGS) entry which is preliminary data.</text>
</comment>
<feature type="domain" description="Membrane protein NfeD2 N-terminal transmembrane" evidence="2">
    <location>
        <begin position="3"/>
        <end position="100"/>
    </location>
</feature>
<proteinExistence type="predicted"/>
<keyword evidence="4" id="KW-1185">Reference proteome</keyword>
<dbReference type="Proteomes" id="UP000190188">
    <property type="component" value="Unassembled WGS sequence"/>
</dbReference>
<keyword evidence="1" id="KW-0812">Transmembrane</keyword>
<keyword evidence="1" id="KW-1133">Transmembrane helix</keyword>
<sequence length="172" mass="17778">MVAFYWGCLAGGALFALVSVVLGDILSSAFDGLLDFLSVDFLQPMVIATAITTLGGAGILLTKYSPLTTVVALLAAILIALGFAVAVFFGYVKPMQNSENSTGFSMNDLQGKIAEVTVTIPSNGFGEVLVRIGAGHTNQIAASFDAQGIADGSQVVVVDVREGIVYVSPLTI</sequence>
<keyword evidence="3" id="KW-0645">Protease</keyword>